<evidence type="ECO:0000313" key="2">
    <source>
        <dbReference type="EMBL" id="CDP34556.1"/>
    </source>
</evidence>
<gene>
    <name evidence="2" type="ORF">GNLVRS02_ARAD1C15180g</name>
</gene>
<reference evidence="2" key="1">
    <citation type="submission" date="2014-02" db="EMBL/GenBank/DDBJ databases">
        <authorList>
            <person name="Genoscope - CEA"/>
        </authorList>
    </citation>
    <scope>NUCLEOTIDE SEQUENCE</scope>
    <source>
        <strain evidence="2">LS3</strain>
    </source>
</reference>
<organism evidence="2">
    <name type="scientific">Blastobotrys adeninivorans</name>
    <name type="common">Yeast</name>
    <name type="synonym">Arxula adeninivorans</name>
    <dbReference type="NCBI Taxonomy" id="409370"/>
    <lineage>
        <taxon>Eukaryota</taxon>
        <taxon>Fungi</taxon>
        <taxon>Dikarya</taxon>
        <taxon>Ascomycota</taxon>
        <taxon>Saccharomycotina</taxon>
        <taxon>Dipodascomycetes</taxon>
        <taxon>Dipodascales</taxon>
        <taxon>Trichomonascaceae</taxon>
        <taxon>Blastobotrys</taxon>
    </lineage>
</organism>
<feature type="compositionally biased region" description="Basic and acidic residues" evidence="1">
    <location>
        <begin position="475"/>
        <end position="504"/>
    </location>
</feature>
<feature type="compositionally biased region" description="Low complexity" evidence="1">
    <location>
        <begin position="325"/>
        <end position="334"/>
    </location>
</feature>
<sequence length="591" mass="65760">MISSYSSVATRELWHELPMSQPGLALLDEIRQDATRLIDYFIRFPTQDTNKDGDHSASKLRQRNNLRVYSNTILFDDENRTPAQYIIPECLEGLFTREQFYHTICLHNLAWYIRCQETGDQEANAELYANARRGYFGDPDKIVPLAQEMQLGGILREWRTLIDLHLEELGDREETVGLAVTILQQLGSKAFRGSNISHMFKKLAQWTDNLDTVNPNDGRTILVNASASLRDSTNSNVVDFARQCFRILGFDVQPEVPPSFPRGNGTEPQSNGPKSNGPKSNGPKSNGPKNDDPKSNGPKKTTHRRSPELPNAKRPRTESNGTGTPQHPQQFHPPHSVPPPEPQSTPGSAPLNVAQPAPPPVPVYTPQHALPPAPVHIPQPTPPPVPPPAPHSAPRPKQGTVHSSLYNTPQSTPQYSRHAPSSVPPPNQLPSHHTGPPPASGVNWTKLISAREAVQRTLGQQQDRKQPVRASPRSKPREQEQPLRRERSPARTRASQKEAPRLSQEEASQPPKPPVRASREQERTPARTRSSRREAPQPVQDQPQPPKQPQVMLFNNFSEANKRVKEKASAVILIDEDTPLGNAPEISDDDD</sequence>
<feature type="compositionally biased region" description="Low complexity" evidence="1">
    <location>
        <begin position="344"/>
        <end position="355"/>
    </location>
</feature>
<protein>
    <submittedName>
        <fullName evidence="2">ARAD1C15180p</fullName>
    </submittedName>
</protein>
<evidence type="ECO:0000256" key="1">
    <source>
        <dbReference type="SAM" id="MobiDB-lite"/>
    </source>
</evidence>
<name>A0A060T5U6_BLAAD</name>
<feature type="compositionally biased region" description="Pro residues" evidence="1">
    <location>
        <begin position="356"/>
        <end position="393"/>
    </location>
</feature>
<feature type="compositionally biased region" description="Basic and acidic residues" evidence="1">
    <location>
        <begin position="517"/>
        <end position="535"/>
    </location>
</feature>
<feature type="region of interest" description="Disordered" evidence="1">
    <location>
        <begin position="256"/>
        <end position="558"/>
    </location>
</feature>
<reference evidence="2" key="2">
    <citation type="submission" date="2014-06" db="EMBL/GenBank/DDBJ databases">
        <title>The complete genome of Blastobotrys (Arxula) adeninivorans LS3 - a yeast of biotechnological interest.</title>
        <authorList>
            <person name="Kunze G."/>
            <person name="Gaillardin C."/>
            <person name="Czernicka M."/>
            <person name="Durrens P."/>
            <person name="Martin T."/>
            <person name="Boer E."/>
            <person name="Gabaldon T."/>
            <person name="Cruz J."/>
            <person name="Talla E."/>
            <person name="Marck C."/>
            <person name="Goffeau A."/>
            <person name="Barbe V."/>
            <person name="Baret P."/>
            <person name="Baronian K."/>
            <person name="Beier S."/>
            <person name="Bleykasten C."/>
            <person name="Bode R."/>
            <person name="Casaregola S."/>
            <person name="Despons L."/>
            <person name="Fairhead C."/>
            <person name="Giersberg M."/>
            <person name="Gierski P."/>
            <person name="Hahnel U."/>
            <person name="Hartmann A."/>
            <person name="Jankowska D."/>
            <person name="Jubin C."/>
            <person name="Jung P."/>
            <person name="Lafontaine I."/>
            <person name="Leh-Louis V."/>
            <person name="Lemaire M."/>
            <person name="Marcet-Houben M."/>
            <person name="Mascher M."/>
            <person name="Morel G."/>
            <person name="Richard G.-F."/>
            <person name="Riechen J."/>
            <person name="Sacerdot C."/>
            <person name="Sarkar A."/>
            <person name="Savel G."/>
            <person name="Schacherer J."/>
            <person name="Sherman D."/>
            <person name="Straub M.-L."/>
            <person name="Stein N."/>
            <person name="Thierry A."/>
            <person name="Trautwein-Schult A."/>
            <person name="Westhof E."/>
            <person name="Worch S."/>
            <person name="Dujon B."/>
            <person name="Souciet J.-L."/>
            <person name="Wincker P."/>
            <person name="Scholz U."/>
            <person name="Neuveglise N."/>
        </authorList>
    </citation>
    <scope>NUCLEOTIDE SEQUENCE</scope>
    <source>
        <strain evidence="2">LS3</strain>
    </source>
</reference>
<feature type="compositionally biased region" description="Polar residues" evidence="1">
    <location>
        <begin position="400"/>
        <end position="415"/>
    </location>
</feature>
<proteinExistence type="predicted"/>
<accession>A0A060T5U6</accession>
<dbReference type="AlphaFoldDB" id="A0A060T5U6"/>
<dbReference type="EMBL" id="HG937693">
    <property type="protein sequence ID" value="CDP34556.1"/>
    <property type="molecule type" value="Genomic_DNA"/>
</dbReference>
<feature type="compositionally biased region" description="Polar residues" evidence="1">
    <location>
        <begin position="266"/>
        <end position="288"/>
    </location>
</feature>